<evidence type="ECO:0008006" key="3">
    <source>
        <dbReference type="Google" id="ProtNLM"/>
    </source>
</evidence>
<name>A0A8X6W395_TRICX</name>
<evidence type="ECO:0000313" key="2">
    <source>
        <dbReference type="Proteomes" id="UP000887159"/>
    </source>
</evidence>
<dbReference type="Proteomes" id="UP000887159">
    <property type="component" value="Unassembled WGS sequence"/>
</dbReference>
<dbReference type="AlphaFoldDB" id="A0A8X6W395"/>
<dbReference type="InterPro" id="IPR036397">
    <property type="entry name" value="RNaseH_sf"/>
</dbReference>
<keyword evidence="2" id="KW-1185">Reference proteome</keyword>
<accession>A0A8X6W395</accession>
<dbReference type="GO" id="GO:0003676">
    <property type="term" value="F:nucleic acid binding"/>
    <property type="evidence" value="ECO:0007669"/>
    <property type="project" value="InterPro"/>
</dbReference>
<reference evidence="1" key="1">
    <citation type="submission" date="2020-08" db="EMBL/GenBank/DDBJ databases">
        <title>Multicomponent nature underlies the extraordinary mechanical properties of spider dragline silk.</title>
        <authorList>
            <person name="Kono N."/>
            <person name="Nakamura H."/>
            <person name="Mori M."/>
            <person name="Yoshida Y."/>
            <person name="Ohtoshi R."/>
            <person name="Malay A.D."/>
            <person name="Moran D.A.P."/>
            <person name="Tomita M."/>
            <person name="Numata K."/>
            <person name="Arakawa K."/>
        </authorList>
    </citation>
    <scope>NUCLEOTIDE SEQUENCE</scope>
</reference>
<gene>
    <name evidence="1" type="ORF">TNCV_2068711</name>
</gene>
<dbReference type="EMBL" id="BMAU01021379">
    <property type="protein sequence ID" value="GFY27250.1"/>
    <property type="molecule type" value="Genomic_DNA"/>
</dbReference>
<protein>
    <recommendedName>
        <fullName evidence="3">Histone-lysine N-methyltransferase SETMAR</fullName>
    </recommendedName>
</protein>
<evidence type="ECO:0000313" key="1">
    <source>
        <dbReference type="EMBL" id="GFY27250.1"/>
    </source>
</evidence>
<proteinExistence type="predicted"/>
<sequence length="107" mass="12297">MLIVLFDINGINMIKWAPLSQTFLADKRVTVLEHPPYSPDLATCDFYLLLKVKNALMGTHFQSVEVKVKTAHLLKTVTANESELCFELWKTRIQPWIDREGKHVEGD</sequence>
<dbReference type="Gene3D" id="3.30.420.10">
    <property type="entry name" value="Ribonuclease H-like superfamily/Ribonuclease H"/>
    <property type="match status" value="1"/>
</dbReference>
<comment type="caution">
    <text evidence="1">The sequence shown here is derived from an EMBL/GenBank/DDBJ whole genome shotgun (WGS) entry which is preliminary data.</text>
</comment>
<organism evidence="1 2">
    <name type="scientific">Trichonephila clavipes</name>
    <name type="common">Golden silk orbweaver</name>
    <name type="synonym">Nephila clavipes</name>
    <dbReference type="NCBI Taxonomy" id="2585209"/>
    <lineage>
        <taxon>Eukaryota</taxon>
        <taxon>Metazoa</taxon>
        <taxon>Ecdysozoa</taxon>
        <taxon>Arthropoda</taxon>
        <taxon>Chelicerata</taxon>
        <taxon>Arachnida</taxon>
        <taxon>Araneae</taxon>
        <taxon>Araneomorphae</taxon>
        <taxon>Entelegynae</taxon>
        <taxon>Araneoidea</taxon>
        <taxon>Nephilidae</taxon>
        <taxon>Trichonephila</taxon>
    </lineage>
</organism>